<accession>A0ABP3DVD8</accession>
<reference evidence="3" key="1">
    <citation type="journal article" date="2019" name="Int. J. Syst. Evol. Microbiol.">
        <title>The Global Catalogue of Microorganisms (GCM) 10K type strain sequencing project: providing services to taxonomists for standard genome sequencing and annotation.</title>
        <authorList>
            <consortium name="The Broad Institute Genomics Platform"/>
            <consortium name="The Broad Institute Genome Sequencing Center for Infectious Disease"/>
            <person name="Wu L."/>
            <person name="Ma J."/>
        </authorList>
    </citation>
    <scope>NUCLEOTIDE SEQUENCE [LARGE SCALE GENOMIC DNA]</scope>
    <source>
        <strain evidence="3">JCM 16242</strain>
    </source>
</reference>
<name>A0ABP3DVD8_9GAMM</name>
<keyword evidence="1" id="KW-0812">Transmembrane</keyword>
<evidence type="ECO:0000313" key="2">
    <source>
        <dbReference type="EMBL" id="GAA0243507.1"/>
    </source>
</evidence>
<keyword evidence="3" id="KW-1185">Reference proteome</keyword>
<keyword evidence="1" id="KW-1133">Transmembrane helix</keyword>
<keyword evidence="1" id="KW-0472">Membrane</keyword>
<dbReference type="EMBL" id="BAAAFO010000001">
    <property type="protein sequence ID" value="GAA0243507.1"/>
    <property type="molecule type" value="Genomic_DNA"/>
</dbReference>
<evidence type="ECO:0000256" key="1">
    <source>
        <dbReference type="SAM" id="Phobius"/>
    </source>
</evidence>
<gene>
    <name evidence="2" type="ORF">GCM10009126_06520</name>
</gene>
<dbReference type="Proteomes" id="UP001500657">
    <property type="component" value="Unassembled WGS sequence"/>
</dbReference>
<proteinExistence type="predicted"/>
<protein>
    <submittedName>
        <fullName evidence="2">Uncharacterized protein</fullName>
    </submittedName>
</protein>
<evidence type="ECO:0000313" key="3">
    <source>
        <dbReference type="Proteomes" id="UP001500657"/>
    </source>
</evidence>
<comment type="caution">
    <text evidence="2">The sequence shown here is derived from an EMBL/GenBank/DDBJ whole genome shotgun (WGS) entry which is preliminary data.</text>
</comment>
<sequence length="76" mass="7885">MPGADAPRLSARTAWYRQPIVWLGVTLFVASLAGCVWIIVVAAHHPDVPVEHAGSGLFGVPSAAHSSHGPPPATPQ</sequence>
<feature type="transmembrane region" description="Helical" evidence="1">
    <location>
        <begin position="20"/>
        <end position="43"/>
    </location>
</feature>
<organism evidence="2 3">
    <name type="scientific">Rhodanobacter caeni</name>
    <dbReference type="NCBI Taxonomy" id="657654"/>
    <lineage>
        <taxon>Bacteria</taxon>
        <taxon>Pseudomonadati</taxon>
        <taxon>Pseudomonadota</taxon>
        <taxon>Gammaproteobacteria</taxon>
        <taxon>Lysobacterales</taxon>
        <taxon>Rhodanobacteraceae</taxon>
        <taxon>Rhodanobacter</taxon>
    </lineage>
</organism>
<dbReference type="RefSeq" id="WP_343880116.1">
    <property type="nucleotide sequence ID" value="NZ_BAAAFO010000001.1"/>
</dbReference>